<evidence type="ECO:0000313" key="3">
    <source>
        <dbReference type="Proteomes" id="UP000276133"/>
    </source>
</evidence>
<protein>
    <submittedName>
        <fullName evidence="2">Uncharacterized protein</fullName>
    </submittedName>
</protein>
<keyword evidence="3" id="KW-1185">Reference proteome</keyword>
<reference evidence="2 3" key="1">
    <citation type="journal article" date="2018" name="Sci. Rep.">
        <title>Genomic signatures of local adaptation to the degree of environmental predictability in rotifers.</title>
        <authorList>
            <person name="Franch-Gras L."/>
            <person name="Hahn C."/>
            <person name="Garcia-Roger E.M."/>
            <person name="Carmona M.J."/>
            <person name="Serra M."/>
            <person name="Gomez A."/>
        </authorList>
    </citation>
    <scope>NUCLEOTIDE SEQUENCE [LARGE SCALE GENOMIC DNA]</scope>
    <source>
        <strain evidence="2">HYR1</strain>
    </source>
</reference>
<organism evidence="2 3">
    <name type="scientific">Brachionus plicatilis</name>
    <name type="common">Marine rotifer</name>
    <name type="synonym">Brachionus muelleri</name>
    <dbReference type="NCBI Taxonomy" id="10195"/>
    <lineage>
        <taxon>Eukaryota</taxon>
        <taxon>Metazoa</taxon>
        <taxon>Spiralia</taxon>
        <taxon>Gnathifera</taxon>
        <taxon>Rotifera</taxon>
        <taxon>Eurotatoria</taxon>
        <taxon>Monogononta</taxon>
        <taxon>Pseudotrocha</taxon>
        <taxon>Ploima</taxon>
        <taxon>Brachionidae</taxon>
        <taxon>Brachionus</taxon>
    </lineage>
</organism>
<accession>A0A3M7PEL8</accession>
<feature type="non-terminal residue" evidence="2">
    <location>
        <position position="92"/>
    </location>
</feature>
<sequence>MTHDIRIKKKAQKNSKHLEKQGSTFNFFSSLSHVNGNSELNAKNLQLAIVKLIDDENEERQPPLQITHKLLTNKPLQNDSNSDPKSSSSSSK</sequence>
<dbReference type="AlphaFoldDB" id="A0A3M7PEL8"/>
<comment type="caution">
    <text evidence="2">The sequence shown here is derived from an EMBL/GenBank/DDBJ whole genome shotgun (WGS) entry which is preliminary data.</text>
</comment>
<feature type="compositionally biased region" description="Low complexity" evidence="1">
    <location>
        <begin position="78"/>
        <end position="92"/>
    </location>
</feature>
<proteinExistence type="predicted"/>
<feature type="region of interest" description="Disordered" evidence="1">
    <location>
        <begin position="60"/>
        <end position="92"/>
    </location>
</feature>
<dbReference type="Proteomes" id="UP000276133">
    <property type="component" value="Unassembled WGS sequence"/>
</dbReference>
<name>A0A3M7PEL8_BRAPC</name>
<evidence type="ECO:0000313" key="2">
    <source>
        <dbReference type="EMBL" id="RMZ97190.1"/>
    </source>
</evidence>
<gene>
    <name evidence="2" type="ORF">BpHYR1_044246</name>
</gene>
<evidence type="ECO:0000256" key="1">
    <source>
        <dbReference type="SAM" id="MobiDB-lite"/>
    </source>
</evidence>
<dbReference type="EMBL" id="REGN01011559">
    <property type="protein sequence ID" value="RMZ97190.1"/>
    <property type="molecule type" value="Genomic_DNA"/>
</dbReference>